<evidence type="ECO:0000256" key="4">
    <source>
        <dbReference type="ARBA" id="ARBA00022475"/>
    </source>
</evidence>
<evidence type="ECO:0000256" key="10">
    <source>
        <dbReference type="ARBA" id="ARBA00023004"/>
    </source>
</evidence>
<keyword evidence="9 14" id="KW-1133">Transmembrane helix</keyword>
<sequence length="211" mass="23559">MVKGTANNTALNSDLTSKPAQTPIGWRDSPNGYGRVSRTLHWLTAALVTLQFTVLLAWRGMGENAITLFLASIGPHGSLGFMILIVTLARLGWAWINRKQRPPYTPGLGGRLARFVHITFYGLLMWLPAFAILRQYGRGGALRFYGMELLPEAERDITWMIAPAELLHGPLSWLLGGLVIGHIMMALIHRFWLKDRVLARMWGEVAGKNLD</sequence>
<organism evidence="16 17">
    <name type="scientific">Vreelandella neptunia</name>
    <dbReference type="NCBI Taxonomy" id="115551"/>
    <lineage>
        <taxon>Bacteria</taxon>
        <taxon>Pseudomonadati</taxon>
        <taxon>Pseudomonadota</taxon>
        <taxon>Gammaproteobacteria</taxon>
        <taxon>Oceanospirillales</taxon>
        <taxon>Halomonadaceae</taxon>
        <taxon>Vreelandella</taxon>
    </lineage>
</organism>
<dbReference type="InterPro" id="IPR011577">
    <property type="entry name" value="Cyt_b561_bac/Ni-Hgenase"/>
</dbReference>
<keyword evidence="11 14" id="KW-0472">Membrane</keyword>
<keyword evidence="5" id="KW-0349">Heme</keyword>
<evidence type="ECO:0000256" key="9">
    <source>
        <dbReference type="ARBA" id="ARBA00022989"/>
    </source>
</evidence>
<feature type="region of interest" description="Disordered" evidence="13">
    <location>
        <begin position="1"/>
        <end position="26"/>
    </location>
</feature>
<feature type="compositionally biased region" description="Polar residues" evidence="13">
    <location>
        <begin position="1"/>
        <end position="20"/>
    </location>
</feature>
<evidence type="ECO:0000256" key="1">
    <source>
        <dbReference type="ARBA" id="ARBA00001970"/>
    </source>
</evidence>
<evidence type="ECO:0000256" key="2">
    <source>
        <dbReference type="ARBA" id="ARBA00004651"/>
    </source>
</evidence>
<reference evidence="16 17" key="1">
    <citation type="submission" date="2023-11" db="EMBL/GenBank/DDBJ databases">
        <title>MicrobeMod: A computational toolkit for identifying prokaryotic methylation and restriction-modification with nanopore sequencing.</title>
        <authorList>
            <person name="Crits-Christoph A."/>
            <person name="Kang S.C."/>
            <person name="Lee H."/>
            <person name="Ostrov N."/>
        </authorList>
    </citation>
    <scope>NUCLEOTIDE SEQUENCE [LARGE SCALE GENOMIC DNA]</scope>
    <source>
        <strain evidence="16 17">ATCC BAA-805</strain>
    </source>
</reference>
<keyword evidence="6 14" id="KW-0812">Transmembrane</keyword>
<dbReference type="Proteomes" id="UP001324794">
    <property type="component" value="Chromosome"/>
</dbReference>
<keyword evidence="17" id="KW-1185">Reference proteome</keyword>
<feature type="domain" description="Cytochrome b561 bacterial/Ni-hydrogenase" evidence="15">
    <location>
        <begin position="33"/>
        <end position="203"/>
    </location>
</feature>
<comment type="similarity">
    <text evidence="12">Belongs to the cytochrome b561 family.</text>
</comment>
<dbReference type="PANTHER" id="PTHR30529:SF1">
    <property type="entry name" value="CYTOCHROME B561 HOMOLOG 2"/>
    <property type="match status" value="1"/>
</dbReference>
<feature type="transmembrane region" description="Helical" evidence="14">
    <location>
        <begin position="112"/>
        <end position="133"/>
    </location>
</feature>
<dbReference type="RefSeq" id="WP_133732954.1">
    <property type="nucleotide sequence ID" value="NZ_CP140255.1"/>
</dbReference>
<evidence type="ECO:0000256" key="12">
    <source>
        <dbReference type="ARBA" id="ARBA00037975"/>
    </source>
</evidence>
<protein>
    <submittedName>
        <fullName evidence="16">Cytochrome b</fullName>
    </submittedName>
</protein>
<comment type="subcellular location">
    <subcellularLocation>
        <location evidence="2">Cell membrane</location>
        <topology evidence="2">Multi-pass membrane protein</topology>
    </subcellularLocation>
</comment>
<accession>A0ABZ0YNN5</accession>
<evidence type="ECO:0000256" key="13">
    <source>
        <dbReference type="SAM" id="MobiDB-lite"/>
    </source>
</evidence>
<evidence type="ECO:0000256" key="3">
    <source>
        <dbReference type="ARBA" id="ARBA00022448"/>
    </source>
</evidence>
<evidence type="ECO:0000313" key="16">
    <source>
        <dbReference type="EMBL" id="WQH13739.1"/>
    </source>
</evidence>
<dbReference type="Pfam" id="PF01292">
    <property type="entry name" value="Ni_hydr_CYTB"/>
    <property type="match status" value="1"/>
</dbReference>
<evidence type="ECO:0000256" key="5">
    <source>
        <dbReference type="ARBA" id="ARBA00022617"/>
    </source>
</evidence>
<dbReference type="EMBL" id="CP140255">
    <property type="protein sequence ID" value="WQH13739.1"/>
    <property type="molecule type" value="Genomic_DNA"/>
</dbReference>
<keyword evidence="10" id="KW-0408">Iron</keyword>
<evidence type="ECO:0000256" key="8">
    <source>
        <dbReference type="ARBA" id="ARBA00022982"/>
    </source>
</evidence>
<evidence type="ECO:0000313" key="17">
    <source>
        <dbReference type="Proteomes" id="UP001324794"/>
    </source>
</evidence>
<proteinExistence type="inferred from homology"/>
<comment type="cofactor">
    <cofactor evidence="1">
        <name>heme b</name>
        <dbReference type="ChEBI" id="CHEBI:60344"/>
    </cofactor>
</comment>
<dbReference type="InterPro" id="IPR052168">
    <property type="entry name" value="Cytochrome_b561_oxidase"/>
</dbReference>
<evidence type="ECO:0000256" key="14">
    <source>
        <dbReference type="SAM" id="Phobius"/>
    </source>
</evidence>
<keyword evidence="7" id="KW-0479">Metal-binding</keyword>
<dbReference type="PANTHER" id="PTHR30529">
    <property type="entry name" value="CYTOCHROME B561"/>
    <property type="match status" value="1"/>
</dbReference>
<evidence type="ECO:0000256" key="7">
    <source>
        <dbReference type="ARBA" id="ARBA00022723"/>
    </source>
</evidence>
<keyword evidence="4" id="KW-1003">Cell membrane</keyword>
<evidence type="ECO:0000256" key="11">
    <source>
        <dbReference type="ARBA" id="ARBA00023136"/>
    </source>
</evidence>
<keyword evidence="3" id="KW-0813">Transport</keyword>
<evidence type="ECO:0000256" key="6">
    <source>
        <dbReference type="ARBA" id="ARBA00022692"/>
    </source>
</evidence>
<dbReference type="SUPFAM" id="SSF81342">
    <property type="entry name" value="Transmembrane di-heme cytochromes"/>
    <property type="match status" value="1"/>
</dbReference>
<feature type="transmembrane region" description="Helical" evidence="14">
    <location>
        <begin position="65"/>
        <end position="91"/>
    </location>
</feature>
<name>A0ABZ0YNN5_9GAMM</name>
<keyword evidence="8" id="KW-0249">Electron transport</keyword>
<evidence type="ECO:0000259" key="15">
    <source>
        <dbReference type="Pfam" id="PF01292"/>
    </source>
</evidence>
<feature type="transmembrane region" description="Helical" evidence="14">
    <location>
        <begin position="173"/>
        <end position="193"/>
    </location>
</feature>
<feature type="transmembrane region" description="Helical" evidence="14">
    <location>
        <begin position="40"/>
        <end position="59"/>
    </location>
</feature>
<dbReference type="InterPro" id="IPR016174">
    <property type="entry name" value="Di-haem_cyt_TM"/>
</dbReference>
<gene>
    <name evidence="16" type="ORF">SR894_04155</name>
</gene>